<proteinExistence type="inferred from homology"/>
<comment type="caution">
    <text evidence="6">The sequence shown here is derived from an EMBL/GenBank/DDBJ whole genome shotgun (WGS) entry which is preliminary data.</text>
</comment>
<dbReference type="PANTHER" id="PTHR31490:SF1">
    <property type="entry name" value="ENDO-1,4-BETA-XYLANASE 1"/>
    <property type="match status" value="1"/>
</dbReference>
<dbReference type="Proteomes" id="UP000749559">
    <property type="component" value="Unassembled WGS sequence"/>
</dbReference>
<gene>
    <name evidence="6" type="ORF">OFUS_LOCUS14950</name>
</gene>
<keyword evidence="5" id="KW-0624">Polysaccharide degradation</keyword>
<accession>A0A8J1XPN5</accession>
<evidence type="ECO:0000256" key="2">
    <source>
        <dbReference type="ARBA" id="ARBA00022737"/>
    </source>
</evidence>
<evidence type="ECO:0000256" key="3">
    <source>
        <dbReference type="ARBA" id="ARBA00022801"/>
    </source>
</evidence>
<dbReference type="InterPro" id="IPR001000">
    <property type="entry name" value="GH10_dom"/>
</dbReference>
<dbReference type="PROSITE" id="PS51760">
    <property type="entry name" value="GH10_2"/>
    <property type="match status" value="1"/>
</dbReference>
<name>A0A8J1XPN5_OWEFU</name>
<evidence type="ECO:0000256" key="1">
    <source>
        <dbReference type="ARBA" id="ARBA00007495"/>
    </source>
</evidence>
<evidence type="ECO:0000256" key="4">
    <source>
        <dbReference type="ARBA" id="ARBA00023277"/>
    </source>
</evidence>
<dbReference type="GO" id="GO:0000272">
    <property type="term" value="P:polysaccharide catabolic process"/>
    <property type="evidence" value="ECO:0007669"/>
    <property type="project" value="UniProtKB-KW"/>
</dbReference>
<dbReference type="InterPro" id="IPR044846">
    <property type="entry name" value="GH10"/>
</dbReference>
<dbReference type="SMART" id="SM00633">
    <property type="entry name" value="Glyco_10"/>
    <property type="match status" value="1"/>
</dbReference>
<sequence>MAKFKFFTFLLLQLKLFAQGQYTDGPEVLTNPNFENDFGTSDWFCNGCTVDRTSEDKVEGQYSARITNRRAGWAGIAQNVNLAANTRYAVSGHIKLLNNVSTHLYHRVQYRVNINNGGQNIAVGRLPNLRQAQGWQKIGGDFITPATVTSARIYIQIPEPEINYLFDKTSLKEVIPDKDWVDKANKRIEAIRKGDVAIRLNITDGTVNPATVKLEVRQKRHEFAFGTAVKGKLINGTDSGTATAEKYRQWFYDNFEWAVIENDLKWRIMEWTPGNINYARGEAPVDTILARGIPVRGHCVFWGVDQSVPDWLKEYNGTQVRREMTRRVNGVVDRYRGRLAHWDVYNEALHGFFFEDKTRDVNIILEMFRETREVDPGVKLFLNDYAVSREGILTQAYANQAEFLKGNGYDISIGVQGHYKTGFAPDIHLIAKRMDILAGVSVPVWITEMDVENTNRDVRAADYEKLWRFMFSHPSVDGIMLWGFWDQAHSKPQAALVEGNDLTPNAAGLAWQRVTQEEWSTNQDLSPNGAVQTFNLRAFHGEFDLTVKVNGAVRETQSFSVLKNAGHVTIDVTL</sequence>
<reference evidence="6" key="1">
    <citation type="submission" date="2022-03" db="EMBL/GenBank/DDBJ databases">
        <authorList>
            <person name="Martin C."/>
        </authorList>
    </citation>
    <scope>NUCLEOTIDE SEQUENCE</scope>
</reference>
<keyword evidence="7" id="KW-1185">Reference proteome</keyword>
<dbReference type="SUPFAM" id="SSF49785">
    <property type="entry name" value="Galactose-binding domain-like"/>
    <property type="match status" value="1"/>
</dbReference>
<organism evidence="6 7">
    <name type="scientific">Owenia fusiformis</name>
    <name type="common">Polychaete worm</name>
    <dbReference type="NCBI Taxonomy" id="6347"/>
    <lineage>
        <taxon>Eukaryota</taxon>
        <taxon>Metazoa</taxon>
        <taxon>Spiralia</taxon>
        <taxon>Lophotrochozoa</taxon>
        <taxon>Annelida</taxon>
        <taxon>Polychaeta</taxon>
        <taxon>Sedentaria</taxon>
        <taxon>Canalipalpata</taxon>
        <taxon>Sabellida</taxon>
        <taxon>Oweniida</taxon>
        <taxon>Oweniidae</taxon>
        <taxon>Owenia</taxon>
    </lineage>
</organism>
<evidence type="ECO:0000256" key="5">
    <source>
        <dbReference type="ARBA" id="ARBA00023326"/>
    </source>
</evidence>
<dbReference type="Gene3D" id="2.60.120.260">
    <property type="entry name" value="Galactose-binding domain-like"/>
    <property type="match status" value="1"/>
</dbReference>
<evidence type="ECO:0000313" key="6">
    <source>
        <dbReference type="EMBL" id="CAH1789624.1"/>
    </source>
</evidence>
<dbReference type="SUPFAM" id="SSF51445">
    <property type="entry name" value="(Trans)glycosidases"/>
    <property type="match status" value="1"/>
</dbReference>
<keyword evidence="3" id="KW-0378">Hydrolase</keyword>
<dbReference type="Gene3D" id="3.20.20.80">
    <property type="entry name" value="Glycosidases"/>
    <property type="match status" value="1"/>
</dbReference>
<dbReference type="InterPro" id="IPR017853">
    <property type="entry name" value="GH"/>
</dbReference>
<dbReference type="PANTHER" id="PTHR31490">
    <property type="entry name" value="GLYCOSYL HYDROLASE"/>
    <property type="match status" value="1"/>
</dbReference>
<dbReference type="AlphaFoldDB" id="A0A8J1XPN5"/>
<keyword evidence="4" id="KW-0119">Carbohydrate metabolism</keyword>
<dbReference type="EMBL" id="CAIIXF020000007">
    <property type="protein sequence ID" value="CAH1789624.1"/>
    <property type="molecule type" value="Genomic_DNA"/>
</dbReference>
<dbReference type="InterPro" id="IPR003305">
    <property type="entry name" value="CenC_carb-bd"/>
</dbReference>
<keyword evidence="2" id="KW-0677">Repeat</keyword>
<dbReference type="GO" id="GO:0031176">
    <property type="term" value="F:endo-1,4-beta-xylanase activity"/>
    <property type="evidence" value="ECO:0007669"/>
    <property type="project" value="UniProtKB-ARBA"/>
</dbReference>
<dbReference type="InterPro" id="IPR008979">
    <property type="entry name" value="Galactose-bd-like_sf"/>
</dbReference>
<protein>
    <submittedName>
        <fullName evidence="6">Uncharacterized protein</fullName>
    </submittedName>
</protein>
<dbReference type="OrthoDB" id="1650875at2759"/>
<dbReference type="Pfam" id="PF02018">
    <property type="entry name" value="CBM_4_9"/>
    <property type="match status" value="1"/>
</dbReference>
<dbReference type="Pfam" id="PF00331">
    <property type="entry name" value="Glyco_hydro_10"/>
    <property type="match status" value="1"/>
</dbReference>
<comment type="similarity">
    <text evidence="1">Belongs to the glycosyl hydrolase 10 (cellulase F) family.</text>
</comment>
<evidence type="ECO:0000313" key="7">
    <source>
        <dbReference type="Proteomes" id="UP000749559"/>
    </source>
</evidence>